<keyword evidence="1" id="KW-1133">Transmembrane helix</keyword>
<name>A0A3T1CHM9_9SPHN</name>
<feature type="transmembrane region" description="Helical" evidence="1">
    <location>
        <begin position="12"/>
        <end position="30"/>
    </location>
</feature>
<keyword evidence="1" id="KW-0472">Membrane</keyword>
<keyword evidence="1" id="KW-0812">Transmembrane</keyword>
<evidence type="ECO:0000313" key="2">
    <source>
        <dbReference type="EMBL" id="BBI20413.1"/>
    </source>
</evidence>
<proteinExistence type="predicted"/>
<dbReference type="Proteomes" id="UP000290057">
    <property type="component" value="Chromosome"/>
</dbReference>
<keyword evidence="3" id="KW-1185">Reference proteome</keyword>
<reference evidence="2 3" key="1">
    <citation type="submission" date="2019-01" db="EMBL/GenBank/DDBJ databases">
        <title>Complete genome sequence of Erythrobacter flavus KJ5.</title>
        <authorList>
            <person name="Kanesaki Y."/>
            <person name="Brotosudarmo T."/>
            <person name="Moriuchi R."/>
            <person name="Awai K."/>
        </authorList>
    </citation>
    <scope>NUCLEOTIDE SEQUENCE [LARGE SCALE GENOMIC DNA]</scope>
    <source>
        <strain evidence="2 3">KJ5</strain>
    </source>
</reference>
<protein>
    <submittedName>
        <fullName evidence="2">Uncharacterized protein</fullName>
    </submittedName>
</protein>
<dbReference type="RefSeq" id="WP_130586288.1">
    <property type="nucleotide sequence ID" value="NZ_AP019389.1"/>
</dbReference>
<dbReference type="AlphaFoldDB" id="A0A3T1CHM9"/>
<feature type="transmembrane region" description="Helical" evidence="1">
    <location>
        <begin position="42"/>
        <end position="60"/>
    </location>
</feature>
<sequence length="82" mass="8795">MSPTYALSVWRSIRTTFVLFLIVVPLVILANGRGDDGAGTGWSELAASALGLIAFAGLFAELCRRAINHFAGETICHWSSRA</sequence>
<dbReference type="EMBL" id="AP019389">
    <property type="protein sequence ID" value="BBI20413.1"/>
    <property type="molecule type" value="Genomic_DNA"/>
</dbReference>
<accession>A0A3T1CHM9</accession>
<gene>
    <name evidence="2" type="ORF">EKJ_12600</name>
</gene>
<evidence type="ECO:0000313" key="3">
    <source>
        <dbReference type="Proteomes" id="UP000290057"/>
    </source>
</evidence>
<organism evidence="2 3">
    <name type="scientific">Qipengyuania flava</name>
    <dbReference type="NCBI Taxonomy" id="192812"/>
    <lineage>
        <taxon>Bacteria</taxon>
        <taxon>Pseudomonadati</taxon>
        <taxon>Pseudomonadota</taxon>
        <taxon>Alphaproteobacteria</taxon>
        <taxon>Sphingomonadales</taxon>
        <taxon>Erythrobacteraceae</taxon>
        <taxon>Qipengyuania</taxon>
    </lineage>
</organism>
<evidence type="ECO:0000256" key="1">
    <source>
        <dbReference type="SAM" id="Phobius"/>
    </source>
</evidence>